<comment type="caution">
    <text evidence="11">The sequence shown here is derived from an EMBL/GenBank/DDBJ whole genome shotgun (WGS) entry which is preliminary data.</text>
</comment>
<gene>
    <name evidence="11" type="ORF">D7231_31370</name>
</gene>
<feature type="binding site" evidence="8">
    <location>
        <position position="40"/>
    </location>
    <ligand>
        <name>Zn(2+)</name>
        <dbReference type="ChEBI" id="CHEBI:29105"/>
    </ligand>
</feature>
<dbReference type="InterPro" id="IPR015892">
    <property type="entry name" value="Carbonic_anhydrase_CS"/>
</dbReference>
<protein>
    <recommendedName>
        <fullName evidence="2 9">Carbonic anhydrase</fullName>
        <ecNumber evidence="2 9">4.2.1.1</ecNumber>
    </recommendedName>
    <alternativeName>
        <fullName evidence="9">Carbonate dehydratase</fullName>
    </alternativeName>
</protein>
<evidence type="ECO:0000256" key="5">
    <source>
        <dbReference type="ARBA" id="ARBA00023239"/>
    </source>
</evidence>
<dbReference type="AlphaFoldDB" id="A0A3B0AP87"/>
<name>A0A3B0AP87_9ACTN</name>
<comment type="catalytic activity">
    <reaction evidence="7 9">
        <text>hydrogencarbonate + H(+) = CO2 + H2O</text>
        <dbReference type="Rhea" id="RHEA:10748"/>
        <dbReference type="ChEBI" id="CHEBI:15377"/>
        <dbReference type="ChEBI" id="CHEBI:15378"/>
        <dbReference type="ChEBI" id="CHEBI:16526"/>
        <dbReference type="ChEBI" id="CHEBI:17544"/>
        <dbReference type="EC" id="4.2.1.1"/>
    </reaction>
</comment>
<dbReference type="PROSITE" id="PS00704">
    <property type="entry name" value="PROK_CO2_ANHYDRASE_1"/>
    <property type="match status" value="1"/>
</dbReference>
<dbReference type="GO" id="GO:0015976">
    <property type="term" value="P:carbon utilization"/>
    <property type="evidence" value="ECO:0007669"/>
    <property type="project" value="InterPro"/>
</dbReference>
<dbReference type="SMART" id="SM00947">
    <property type="entry name" value="Pro_CA"/>
    <property type="match status" value="1"/>
</dbReference>
<evidence type="ECO:0000256" key="8">
    <source>
        <dbReference type="PIRSR" id="PIRSR601765-1"/>
    </source>
</evidence>
<keyword evidence="4 8" id="KW-0862">Zinc</keyword>
<organism evidence="11 12">
    <name type="scientific">Streptomyces klenkii</name>
    <dbReference type="NCBI Taxonomy" id="1420899"/>
    <lineage>
        <taxon>Bacteria</taxon>
        <taxon>Bacillati</taxon>
        <taxon>Actinomycetota</taxon>
        <taxon>Actinomycetes</taxon>
        <taxon>Kitasatosporales</taxon>
        <taxon>Streptomycetaceae</taxon>
        <taxon>Streptomyces</taxon>
    </lineage>
</organism>
<evidence type="ECO:0000313" key="12">
    <source>
        <dbReference type="Proteomes" id="UP000270343"/>
    </source>
</evidence>
<keyword evidence="5 9" id="KW-0456">Lyase</keyword>
<feature type="binding site" evidence="8">
    <location>
        <position position="100"/>
    </location>
    <ligand>
        <name>Zn(2+)</name>
        <dbReference type="ChEBI" id="CHEBI:29105"/>
    </ligand>
</feature>
<feature type="binding site" evidence="8">
    <location>
        <position position="103"/>
    </location>
    <ligand>
        <name>Zn(2+)</name>
        <dbReference type="ChEBI" id="CHEBI:29105"/>
    </ligand>
</feature>
<dbReference type="EMBL" id="RBAM01000022">
    <property type="protein sequence ID" value="RKN62063.1"/>
    <property type="molecule type" value="Genomic_DNA"/>
</dbReference>
<dbReference type="OrthoDB" id="9771198at2"/>
<sequence length="208" mass="22263">MQPFIEHARSLRLRIDRDGRRAEFGALAAGQSPMALFVTCSDSRVIPSLITGSRPGDLFELRTAGNAVPAYSHVRPGGDAATIEYAVDVLRVPDLIVCGHSHCGAVGARTRGDDLSALPAVDHWLTTQLPGDAGHEPPGADARPGTADPGLHAAGQRNVRAQLERLHTYPCVRRRLGEGTLRLHGWFYGVDSGLVLSLDHELGAFVPL</sequence>
<dbReference type="Pfam" id="PF00484">
    <property type="entry name" value="Pro_CA"/>
    <property type="match status" value="1"/>
</dbReference>
<dbReference type="GO" id="GO:0008270">
    <property type="term" value="F:zinc ion binding"/>
    <property type="evidence" value="ECO:0007669"/>
    <property type="project" value="UniProtKB-UniRule"/>
</dbReference>
<evidence type="ECO:0000256" key="2">
    <source>
        <dbReference type="ARBA" id="ARBA00012925"/>
    </source>
</evidence>
<dbReference type="PANTHER" id="PTHR11002">
    <property type="entry name" value="CARBONIC ANHYDRASE"/>
    <property type="match status" value="1"/>
</dbReference>
<dbReference type="GO" id="GO:0004089">
    <property type="term" value="F:carbonate dehydratase activity"/>
    <property type="evidence" value="ECO:0007669"/>
    <property type="project" value="UniProtKB-UniRule"/>
</dbReference>
<evidence type="ECO:0000256" key="10">
    <source>
        <dbReference type="SAM" id="MobiDB-lite"/>
    </source>
</evidence>
<comment type="cofactor">
    <cofactor evidence="8">
        <name>Zn(2+)</name>
        <dbReference type="ChEBI" id="CHEBI:29105"/>
    </cofactor>
    <text evidence="8">Binds 1 zinc ion per subunit.</text>
</comment>
<accession>A0A3B0AP87</accession>
<dbReference type="Gene3D" id="3.40.1050.10">
    <property type="entry name" value="Carbonic anhydrase"/>
    <property type="match status" value="1"/>
</dbReference>
<evidence type="ECO:0000313" key="11">
    <source>
        <dbReference type="EMBL" id="RKN62063.1"/>
    </source>
</evidence>
<proteinExistence type="inferred from homology"/>
<dbReference type="RefSeq" id="WP_120759172.1">
    <property type="nucleotide sequence ID" value="NZ_JBFADQ010000062.1"/>
</dbReference>
<comment type="function">
    <text evidence="9">Reversible hydration of carbon dioxide.</text>
</comment>
<evidence type="ECO:0000256" key="1">
    <source>
        <dbReference type="ARBA" id="ARBA00006217"/>
    </source>
</evidence>
<evidence type="ECO:0000256" key="3">
    <source>
        <dbReference type="ARBA" id="ARBA00022723"/>
    </source>
</evidence>
<feature type="region of interest" description="Disordered" evidence="10">
    <location>
        <begin position="130"/>
        <end position="151"/>
    </location>
</feature>
<comment type="similarity">
    <text evidence="1 9">Belongs to the beta-class carbonic anhydrase family.</text>
</comment>
<keyword evidence="3 8" id="KW-0479">Metal-binding</keyword>
<evidence type="ECO:0000256" key="6">
    <source>
        <dbReference type="ARBA" id="ARBA00024993"/>
    </source>
</evidence>
<dbReference type="PANTHER" id="PTHR11002:SF76">
    <property type="entry name" value="CARBONIC ANHYDRASE"/>
    <property type="match status" value="1"/>
</dbReference>
<reference evidence="11 12" key="1">
    <citation type="journal article" date="2015" name="Antonie Van Leeuwenhoek">
        <title>Streptomyces klenkii sp. nov., isolated from deep marine sediment.</title>
        <authorList>
            <person name="Veyisoglu A."/>
            <person name="Sahin N."/>
        </authorList>
    </citation>
    <scope>NUCLEOTIDE SEQUENCE [LARGE SCALE GENOMIC DNA]</scope>
    <source>
        <strain evidence="11 12">KCTC 29202</strain>
    </source>
</reference>
<dbReference type="InterPro" id="IPR001765">
    <property type="entry name" value="Carbonic_anhydrase"/>
</dbReference>
<dbReference type="PROSITE" id="PS00705">
    <property type="entry name" value="PROK_CO2_ANHYDRASE_2"/>
    <property type="match status" value="1"/>
</dbReference>
<evidence type="ECO:0000256" key="9">
    <source>
        <dbReference type="RuleBase" id="RU003956"/>
    </source>
</evidence>
<keyword evidence="12" id="KW-1185">Reference proteome</keyword>
<evidence type="ECO:0000256" key="4">
    <source>
        <dbReference type="ARBA" id="ARBA00022833"/>
    </source>
</evidence>
<dbReference type="SUPFAM" id="SSF53056">
    <property type="entry name" value="beta-carbonic anhydrase, cab"/>
    <property type="match status" value="1"/>
</dbReference>
<dbReference type="EC" id="4.2.1.1" evidence="2 9"/>
<feature type="binding site" evidence="8">
    <location>
        <position position="42"/>
    </location>
    <ligand>
        <name>Zn(2+)</name>
        <dbReference type="ChEBI" id="CHEBI:29105"/>
    </ligand>
</feature>
<comment type="function">
    <text evidence="6">Catalyzes the reversible hydration of carbon dioxide to form bicarbonate.</text>
</comment>
<dbReference type="Proteomes" id="UP000270343">
    <property type="component" value="Unassembled WGS sequence"/>
</dbReference>
<evidence type="ECO:0000256" key="7">
    <source>
        <dbReference type="ARBA" id="ARBA00048348"/>
    </source>
</evidence>
<dbReference type="InterPro" id="IPR036874">
    <property type="entry name" value="Carbonic_anhydrase_sf"/>
</dbReference>